<proteinExistence type="predicted"/>
<keyword evidence="2" id="KW-1185">Reference proteome</keyword>
<comment type="caution">
    <text evidence="1">The sequence shown here is derived from an EMBL/GenBank/DDBJ whole genome shotgun (WGS) entry which is preliminary data.</text>
</comment>
<organism evidence="1 2">
    <name type="scientific">Flaviaesturariibacter amylovorans</name>
    <dbReference type="NCBI Taxonomy" id="1084520"/>
    <lineage>
        <taxon>Bacteria</taxon>
        <taxon>Pseudomonadati</taxon>
        <taxon>Bacteroidota</taxon>
        <taxon>Chitinophagia</taxon>
        <taxon>Chitinophagales</taxon>
        <taxon>Chitinophagaceae</taxon>
        <taxon>Flaviaestuariibacter</taxon>
    </lineage>
</organism>
<dbReference type="EMBL" id="BAABGY010000007">
    <property type="protein sequence ID" value="GAA4331500.1"/>
    <property type="molecule type" value="Genomic_DNA"/>
</dbReference>
<dbReference type="Proteomes" id="UP001501725">
    <property type="component" value="Unassembled WGS sequence"/>
</dbReference>
<reference evidence="2" key="1">
    <citation type="journal article" date="2019" name="Int. J. Syst. Evol. Microbiol.">
        <title>The Global Catalogue of Microorganisms (GCM) 10K type strain sequencing project: providing services to taxonomists for standard genome sequencing and annotation.</title>
        <authorList>
            <consortium name="The Broad Institute Genomics Platform"/>
            <consortium name="The Broad Institute Genome Sequencing Center for Infectious Disease"/>
            <person name="Wu L."/>
            <person name="Ma J."/>
        </authorList>
    </citation>
    <scope>NUCLEOTIDE SEQUENCE [LARGE SCALE GENOMIC DNA]</scope>
    <source>
        <strain evidence="2">JCM 17919</strain>
    </source>
</reference>
<sequence length="61" mass="6757">MTEALSSIRYASAKALSTGTNALENMRAVFENTFDAEGEMIDTRELYVQFHFPTAILPVAD</sequence>
<protein>
    <submittedName>
        <fullName evidence="1">Uncharacterized protein</fullName>
    </submittedName>
</protein>
<gene>
    <name evidence="1" type="ORF">GCM10023184_23420</name>
</gene>
<name>A0ABP8GXV7_9BACT</name>
<evidence type="ECO:0000313" key="1">
    <source>
        <dbReference type="EMBL" id="GAA4331500.1"/>
    </source>
</evidence>
<accession>A0ABP8GXV7</accession>
<evidence type="ECO:0000313" key="2">
    <source>
        <dbReference type="Proteomes" id="UP001501725"/>
    </source>
</evidence>